<evidence type="ECO:0000256" key="2">
    <source>
        <dbReference type="ARBA" id="ARBA00022692"/>
    </source>
</evidence>
<dbReference type="PANTHER" id="PTHR18945">
    <property type="entry name" value="NEUROTRANSMITTER GATED ION CHANNEL"/>
    <property type="match status" value="1"/>
</dbReference>
<dbReference type="eggNOG" id="KOG3645">
    <property type="taxonomic scope" value="Eukaryota"/>
</dbReference>
<dbReference type="InterPro" id="IPR006201">
    <property type="entry name" value="Neur_channel"/>
</dbReference>
<feature type="domain" description="Neurotransmitter-gated ion-channel ligand-binding" evidence="7">
    <location>
        <begin position="35"/>
        <end position="236"/>
    </location>
</feature>
<evidence type="ECO:0000256" key="1">
    <source>
        <dbReference type="ARBA" id="ARBA00004141"/>
    </source>
</evidence>
<protein>
    <submittedName>
        <fullName evidence="8">Neuronal acetylcholine receptor subunit alpha-5</fullName>
    </submittedName>
</protein>
<gene>
    <name evidence="8" type="ORF">L798_07272</name>
</gene>
<reference evidence="8 9" key="1">
    <citation type="journal article" date="2014" name="Nat. Commun.">
        <title>Molecular traces of alternative social organization in a termite genome.</title>
        <authorList>
            <person name="Terrapon N."/>
            <person name="Li C."/>
            <person name="Robertson H.M."/>
            <person name="Ji L."/>
            <person name="Meng X."/>
            <person name="Booth W."/>
            <person name="Chen Z."/>
            <person name="Childers C.P."/>
            <person name="Glastad K.M."/>
            <person name="Gokhale K."/>
            <person name="Gowin J."/>
            <person name="Gronenberg W."/>
            <person name="Hermansen R.A."/>
            <person name="Hu H."/>
            <person name="Hunt B.G."/>
            <person name="Huylmans A.K."/>
            <person name="Khalil S.M."/>
            <person name="Mitchell R.D."/>
            <person name="Munoz-Torres M.C."/>
            <person name="Mustard J.A."/>
            <person name="Pan H."/>
            <person name="Reese J.T."/>
            <person name="Scharf M.E."/>
            <person name="Sun F."/>
            <person name="Vogel H."/>
            <person name="Xiao J."/>
            <person name="Yang W."/>
            <person name="Yang Z."/>
            <person name="Yang Z."/>
            <person name="Zhou J."/>
            <person name="Zhu J."/>
            <person name="Brent C.S."/>
            <person name="Elsik C.G."/>
            <person name="Goodisman M.A."/>
            <person name="Liberles D.A."/>
            <person name="Roe R.M."/>
            <person name="Vargo E.L."/>
            <person name="Vilcinskas A."/>
            <person name="Wang J."/>
            <person name="Bornberg-Bauer E."/>
            <person name="Korb J."/>
            <person name="Zhang G."/>
            <person name="Liebig J."/>
        </authorList>
    </citation>
    <scope>NUCLEOTIDE SEQUENCE [LARGE SCALE GENOMIC DNA]</scope>
    <source>
        <tissue evidence="8">Whole organism</tissue>
    </source>
</reference>
<dbReference type="EMBL" id="KK852722">
    <property type="protein sequence ID" value="KDR17731.1"/>
    <property type="molecule type" value="Genomic_DNA"/>
</dbReference>
<feature type="transmembrane region" description="Helical" evidence="5">
    <location>
        <begin position="387"/>
        <end position="408"/>
    </location>
</feature>
<dbReference type="Gene3D" id="2.70.170.10">
    <property type="entry name" value="Neurotransmitter-gated ion-channel ligand-binding domain"/>
    <property type="match status" value="1"/>
</dbReference>
<dbReference type="GO" id="GO:0016020">
    <property type="term" value="C:membrane"/>
    <property type="evidence" value="ECO:0007669"/>
    <property type="project" value="UniProtKB-SubCell"/>
</dbReference>
<comment type="subcellular location">
    <subcellularLocation>
        <location evidence="1">Membrane</location>
        <topology evidence="1">Multi-pass membrane protein</topology>
    </subcellularLocation>
</comment>
<evidence type="ECO:0000256" key="5">
    <source>
        <dbReference type="SAM" id="Phobius"/>
    </source>
</evidence>
<keyword evidence="8" id="KW-0675">Receptor</keyword>
<dbReference type="InterPro" id="IPR036719">
    <property type="entry name" value="Neuro-gated_channel_TM_sf"/>
</dbReference>
<evidence type="ECO:0000313" key="8">
    <source>
        <dbReference type="EMBL" id="KDR17731.1"/>
    </source>
</evidence>
<dbReference type="GO" id="GO:0004888">
    <property type="term" value="F:transmembrane signaling receptor activity"/>
    <property type="evidence" value="ECO:0007669"/>
    <property type="project" value="InterPro"/>
</dbReference>
<dbReference type="SUPFAM" id="SSF63712">
    <property type="entry name" value="Nicotinic receptor ligand binding domain-like"/>
    <property type="match status" value="1"/>
</dbReference>
<name>A0A067RCS7_ZOONE</name>
<evidence type="ECO:0000256" key="4">
    <source>
        <dbReference type="ARBA" id="ARBA00023136"/>
    </source>
</evidence>
<dbReference type="InterPro" id="IPR036734">
    <property type="entry name" value="Neur_chan_lig-bd_sf"/>
</dbReference>
<sequence length="409" mass="46926">MYVVPCLSCIFFVLILIGSAESECNSGSECKSHMKRLKEDLFRDYDTSVRPVRLHSDRTTVIIEMIPLALVLEEDYDQFVLDASMHFTWKDEFLVWNPSEYGGINLIRLNDVSVWVPEVFQLSSWDITDLRQGYTLCNLFSSGWLHCWNHYSLPSLCHLDLTHWPYDSQNCSVTISTVTQSEEEIELLVVDDAVDLNEYNPTHTWKLFAVGYTKYNHVFGNKVFPCVQYNFLLRRNEIITEVSVVVPITVFVFLLLASFWLNADEEVRLNLCYTLIVCHVLLLQDIGHITNGDNVPVIGLFFRDSFALCVLSLELTVFMQWLNAIPATTVPDLIISVMESKPARILLLSARRNCPKVSEPLNDAKQESGDSETQSDVMANWRLFGTLLNRLSFLVVCVIYLVLIFMYVV</sequence>
<accession>A0A067RCS7</accession>
<dbReference type="STRING" id="136037.A0A067RCS7"/>
<keyword evidence="4 5" id="KW-0472">Membrane</keyword>
<dbReference type="OMA" id="LFYADIG"/>
<dbReference type="InterPro" id="IPR006202">
    <property type="entry name" value="Neur_chan_lig-bd"/>
</dbReference>
<dbReference type="SUPFAM" id="SSF90112">
    <property type="entry name" value="Neurotransmitter-gated ion-channel transmembrane pore"/>
    <property type="match status" value="1"/>
</dbReference>
<feature type="signal peptide" evidence="6">
    <location>
        <begin position="1"/>
        <end position="22"/>
    </location>
</feature>
<dbReference type="InParanoid" id="A0A067RCS7"/>
<keyword evidence="3 5" id="KW-1133">Transmembrane helix</keyword>
<dbReference type="Pfam" id="PF02931">
    <property type="entry name" value="Neur_chan_LBD"/>
    <property type="match status" value="1"/>
</dbReference>
<evidence type="ECO:0000256" key="3">
    <source>
        <dbReference type="ARBA" id="ARBA00022989"/>
    </source>
</evidence>
<feature type="transmembrane region" description="Helical" evidence="5">
    <location>
        <begin position="242"/>
        <end position="261"/>
    </location>
</feature>
<keyword evidence="9" id="KW-1185">Reference proteome</keyword>
<dbReference type="CDD" id="cd18989">
    <property type="entry name" value="LGIC_ECD_cation"/>
    <property type="match status" value="1"/>
</dbReference>
<dbReference type="AlphaFoldDB" id="A0A067RCS7"/>
<evidence type="ECO:0000256" key="6">
    <source>
        <dbReference type="SAM" id="SignalP"/>
    </source>
</evidence>
<evidence type="ECO:0000313" key="9">
    <source>
        <dbReference type="Proteomes" id="UP000027135"/>
    </source>
</evidence>
<keyword evidence="2 5" id="KW-0812">Transmembrane</keyword>
<organism evidence="8 9">
    <name type="scientific">Zootermopsis nevadensis</name>
    <name type="common">Dampwood termite</name>
    <dbReference type="NCBI Taxonomy" id="136037"/>
    <lineage>
        <taxon>Eukaryota</taxon>
        <taxon>Metazoa</taxon>
        <taxon>Ecdysozoa</taxon>
        <taxon>Arthropoda</taxon>
        <taxon>Hexapoda</taxon>
        <taxon>Insecta</taxon>
        <taxon>Pterygota</taxon>
        <taxon>Neoptera</taxon>
        <taxon>Polyneoptera</taxon>
        <taxon>Dictyoptera</taxon>
        <taxon>Blattodea</taxon>
        <taxon>Blattoidea</taxon>
        <taxon>Termitoidae</taxon>
        <taxon>Termopsidae</taxon>
        <taxon>Zootermopsis</taxon>
    </lineage>
</organism>
<keyword evidence="6" id="KW-0732">Signal</keyword>
<proteinExistence type="predicted"/>
<dbReference type="GO" id="GO:0005230">
    <property type="term" value="F:extracellular ligand-gated monoatomic ion channel activity"/>
    <property type="evidence" value="ECO:0007669"/>
    <property type="project" value="InterPro"/>
</dbReference>
<evidence type="ECO:0000259" key="7">
    <source>
        <dbReference type="Pfam" id="PF02931"/>
    </source>
</evidence>
<dbReference type="Gene3D" id="1.20.58.390">
    <property type="entry name" value="Neurotransmitter-gated ion-channel transmembrane domain"/>
    <property type="match status" value="1"/>
</dbReference>
<feature type="chain" id="PRO_5001644999" evidence="6">
    <location>
        <begin position="23"/>
        <end position="409"/>
    </location>
</feature>
<dbReference type="InterPro" id="IPR038050">
    <property type="entry name" value="Neuro_actylchol_rec"/>
</dbReference>
<dbReference type="Proteomes" id="UP000027135">
    <property type="component" value="Unassembled WGS sequence"/>
</dbReference>